<proteinExistence type="predicted"/>
<accession>A0A6S6WPL9</accession>
<feature type="transmembrane region" description="Helical" evidence="1">
    <location>
        <begin position="7"/>
        <end position="34"/>
    </location>
</feature>
<keyword evidence="1" id="KW-0472">Membrane</keyword>
<sequence length="76" mass="8137">MRYLKKLAAVVIFVAALVVISLPAIGGMYLAAWGIDFLIAINFDSAWTHGSCVLLGVFLTLVSINTDELLNTLNPG</sequence>
<keyword evidence="3" id="KW-1185">Reference proteome</keyword>
<organism evidence="2 3">
    <name type="scientific">Pseudidiomarina piscicola</name>
    <dbReference type="NCBI Taxonomy" id="2614830"/>
    <lineage>
        <taxon>Bacteria</taxon>
        <taxon>Pseudomonadati</taxon>
        <taxon>Pseudomonadota</taxon>
        <taxon>Gammaproteobacteria</taxon>
        <taxon>Alteromonadales</taxon>
        <taxon>Idiomarinaceae</taxon>
        <taxon>Pseudidiomarina</taxon>
    </lineage>
</organism>
<evidence type="ECO:0000256" key="1">
    <source>
        <dbReference type="SAM" id="Phobius"/>
    </source>
</evidence>
<feature type="transmembrane region" description="Helical" evidence="1">
    <location>
        <begin position="46"/>
        <end position="64"/>
    </location>
</feature>
<protein>
    <submittedName>
        <fullName evidence="2">Uncharacterized protein</fullName>
    </submittedName>
</protein>
<name>A0A6S6WPL9_9GAMM</name>
<evidence type="ECO:0000313" key="2">
    <source>
        <dbReference type="EMBL" id="CAB0150890.1"/>
    </source>
</evidence>
<dbReference type="Proteomes" id="UP000481517">
    <property type="component" value="Unassembled WGS sequence"/>
</dbReference>
<dbReference type="AlphaFoldDB" id="A0A6S6WPL9"/>
<dbReference type="EMBL" id="CADCXY010000002">
    <property type="protein sequence ID" value="CAB0150890.1"/>
    <property type="molecule type" value="Genomic_DNA"/>
</dbReference>
<gene>
    <name evidence="2" type="ORF">PSI9734_01329</name>
</gene>
<keyword evidence="1" id="KW-1133">Transmembrane helix</keyword>
<dbReference type="RefSeq" id="WP_173920315.1">
    <property type="nucleotide sequence ID" value="NZ_CADCXY010000002.1"/>
</dbReference>
<keyword evidence="1" id="KW-0812">Transmembrane</keyword>
<evidence type="ECO:0000313" key="3">
    <source>
        <dbReference type="Proteomes" id="UP000481517"/>
    </source>
</evidence>
<reference evidence="2 3" key="1">
    <citation type="submission" date="2020-02" db="EMBL/GenBank/DDBJ databases">
        <authorList>
            <person name="Rodrigo-Torres L."/>
            <person name="Arahal R. D."/>
            <person name="Lucena T."/>
        </authorList>
    </citation>
    <scope>NUCLEOTIDE SEQUENCE [LARGE SCALE GENOMIC DNA]</scope>
    <source>
        <strain evidence="2 3">CECT 9734</strain>
    </source>
</reference>